<accession>A0A453CMM9</accession>
<sequence length="31" mass="3418">MVPFNEGLARSSLYSLSLRIAALPTLISRKL</sequence>
<name>A0A453CMM9_AEGTS</name>
<reference evidence="2" key="2">
    <citation type="journal article" date="2017" name="Nat. Plants">
        <title>The Aegilops tauschii genome reveals multiple impacts of transposons.</title>
        <authorList>
            <person name="Zhao G."/>
            <person name="Zou C."/>
            <person name="Li K."/>
            <person name="Wang K."/>
            <person name="Li T."/>
            <person name="Gao L."/>
            <person name="Zhang X."/>
            <person name="Wang H."/>
            <person name="Yang Z."/>
            <person name="Liu X."/>
            <person name="Jiang W."/>
            <person name="Mao L."/>
            <person name="Kong X."/>
            <person name="Jiao Y."/>
            <person name="Jia J."/>
        </authorList>
    </citation>
    <scope>NUCLEOTIDE SEQUENCE [LARGE SCALE GENOMIC DNA]</scope>
    <source>
        <strain evidence="2">cv. AL8/78</strain>
    </source>
</reference>
<reference evidence="1" key="4">
    <citation type="submission" date="2019-03" db="UniProtKB">
        <authorList>
            <consortium name="EnsemblPlants"/>
        </authorList>
    </citation>
    <scope>IDENTIFICATION</scope>
</reference>
<dbReference type="EnsemblPlants" id="AET2Gv20898800.30">
    <property type="protein sequence ID" value="AET2Gv20898800.30"/>
    <property type="gene ID" value="AET2Gv20898800"/>
</dbReference>
<organism evidence="1 2">
    <name type="scientific">Aegilops tauschii subsp. strangulata</name>
    <name type="common">Goatgrass</name>
    <dbReference type="NCBI Taxonomy" id="200361"/>
    <lineage>
        <taxon>Eukaryota</taxon>
        <taxon>Viridiplantae</taxon>
        <taxon>Streptophyta</taxon>
        <taxon>Embryophyta</taxon>
        <taxon>Tracheophyta</taxon>
        <taxon>Spermatophyta</taxon>
        <taxon>Magnoliopsida</taxon>
        <taxon>Liliopsida</taxon>
        <taxon>Poales</taxon>
        <taxon>Poaceae</taxon>
        <taxon>BOP clade</taxon>
        <taxon>Pooideae</taxon>
        <taxon>Triticodae</taxon>
        <taxon>Triticeae</taxon>
        <taxon>Triticinae</taxon>
        <taxon>Aegilops</taxon>
    </lineage>
</organism>
<protein>
    <submittedName>
        <fullName evidence="1">Uncharacterized protein</fullName>
    </submittedName>
</protein>
<reference evidence="1" key="3">
    <citation type="journal article" date="2017" name="Nature">
        <title>Genome sequence of the progenitor of the wheat D genome Aegilops tauschii.</title>
        <authorList>
            <person name="Luo M.C."/>
            <person name="Gu Y.Q."/>
            <person name="Puiu D."/>
            <person name="Wang H."/>
            <person name="Twardziok S.O."/>
            <person name="Deal K.R."/>
            <person name="Huo N."/>
            <person name="Zhu T."/>
            <person name="Wang L."/>
            <person name="Wang Y."/>
            <person name="McGuire P.E."/>
            <person name="Liu S."/>
            <person name="Long H."/>
            <person name="Ramasamy R.K."/>
            <person name="Rodriguez J.C."/>
            <person name="Van S.L."/>
            <person name="Yuan L."/>
            <person name="Wang Z."/>
            <person name="Xia Z."/>
            <person name="Xiao L."/>
            <person name="Anderson O.D."/>
            <person name="Ouyang S."/>
            <person name="Liang Y."/>
            <person name="Zimin A.V."/>
            <person name="Pertea G."/>
            <person name="Qi P."/>
            <person name="Bennetzen J.L."/>
            <person name="Dai X."/>
            <person name="Dawson M.W."/>
            <person name="Muller H.G."/>
            <person name="Kugler K."/>
            <person name="Rivarola-Duarte L."/>
            <person name="Spannagl M."/>
            <person name="Mayer K.F.X."/>
            <person name="Lu F.H."/>
            <person name="Bevan M.W."/>
            <person name="Leroy P."/>
            <person name="Li P."/>
            <person name="You F.M."/>
            <person name="Sun Q."/>
            <person name="Liu Z."/>
            <person name="Lyons E."/>
            <person name="Wicker T."/>
            <person name="Salzberg S.L."/>
            <person name="Devos K.M."/>
            <person name="Dvorak J."/>
        </authorList>
    </citation>
    <scope>NUCLEOTIDE SEQUENCE [LARGE SCALE GENOMIC DNA]</scope>
    <source>
        <strain evidence="1">cv. AL8/78</strain>
    </source>
</reference>
<evidence type="ECO:0000313" key="1">
    <source>
        <dbReference type="EnsemblPlants" id="AET2Gv20898800.30"/>
    </source>
</evidence>
<proteinExistence type="predicted"/>
<reference evidence="2" key="1">
    <citation type="journal article" date="2014" name="Science">
        <title>Ancient hybridizations among the ancestral genomes of bread wheat.</title>
        <authorList>
            <consortium name="International Wheat Genome Sequencing Consortium,"/>
            <person name="Marcussen T."/>
            <person name="Sandve S.R."/>
            <person name="Heier L."/>
            <person name="Spannagl M."/>
            <person name="Pfeifer M."/>
            <person name="Jakobsen K.S."/>
            <person name="Wulff B.B."/>
            <person name="Steuernagel B."/>
            <person name="Mayer K.F."/>
            <person name="Olsen O.A."/>
        </authorList>
    </citation>
    <scope>NUCLEOTIDE SEQUENCE [LARGE SCALE GENOMIC DNA]</scope>
    <source>
        <strain evidence="2">cv. AL8/78</strain>
    </source>
</reference>
<dbReference type="Gramene" id="AET2Gv20898800.30">
    <property type="protein sequence ID" value="AET2Gv20898800.30"/>
    <property type="gene ID" value="AET2Gv20898800"/>
</dbReference>
<dbReference type="AlphaFoldDB" id="A0A453CMM9"/>
<reference evidence="1" key="5">
    <citation type="journal article" date="2021" name="G3 (Bethesda)">
        <title>Aegilops tauschii genome assembly Aet v5.0 features greater sequence contiguity and improved annotation.</title>
        <authorList>
            <person name="Wang L."/>
            <person name="Zhu T."/>
            <person name="Rodriguez J.C."/>
            <person name="Deal K.R."/>
            <person name="Dubcovsky J."/>
            <person name="McGuire P.E."/>
            <person name="Lux T."/>
            <person name="Spannagl M."/>
            <person name="Mayer K.F.X."/>
            <person name="Baldrich P."/>
            <person name="Meyers B.C."/>
            <person name="Huo N."/>
            <person name="Gu Y.Q."/>
            <person name="Zhou H."/>
            <person name="Devos K.M."/>
            <person name="Bennetzen J.L."/>
            <person name="Unver T."/>
            <person name="Budak H."/>
            <person name="Gulick P.J."/>
            <person name="Galiba G."/>
            <person name="Kalapos B."/>
            <person name="Nelson D.R."/>
            <person name="Li P."/>
            <person name="You F.M."/>
            <person name="Luo M.C."/>
            <person name="Dvorak J."/>
        </authorList>
    </citation>
    <scope>NUCLEOTIDE SEQUENCE [LARGE SCALE GENOMIC DNA]</scope>
    <source>
        <strain evidence="1">cv. AL8/78</strain>
    </source>
</reference>
<evidence type="ECO:0000313" key="2">
    <source>
        <dbReference type="Proteomes" id="UP000015105"/>
    </source>
</evidence>
<keyword evidence="2" id="KW-1185">Reference proteome</keyword>
<dbReference type="Proteomes" id="UP000015105">
    <property type="component" value="Chromosome 2D"/>
</dbReference>